<gene>
    <name evidence="2" type="ORF">V5799_011487</name>
</gene>
<dbReference type="AlphaFoldDB" id="A0AAQ4EH22"/>
<organism evidence="2 3">
    <name type="scientific">Amblyomma americanum</name>
    <name type="common">Lone star tick</name>
    <dbReference type="NCBI Taxonomy" id="6943"/>
    <lineage>
        <taxon>Eukaryota</taxon>
        <taxon>Metazoa</taxon>
        <taxon>Ecdysozoa</taxon>
        <taxon>Arthropoda</taxon>
        <taxon>Chelicerata</taxon>
        <taxon>Arachnida</taxon>
        <taxon>Acari</taxon>
        <taxon>Parasitiformes</taxon>
        <taxon>Ixodida</taxon>
        <taxon>Ixodoidea</taxon>
        <taxon>Ixodidae</taxon>
        <taxon>Amblyomminae</taxon>
        <taxon>Amblyomma</taxon>
    </lineage>
</organism>
<protein>
    <submittedName>
        <fullName evidence="2">Uncharacterized protein</fullName>
    </submittedName>
</protein>
<keyword evidence="3" id="KW-1185">Reference proteome</keyword>
<feature type="compositionally biased region" description="Basic and acidic residues" evidence="1">
    <location>
        <begin position="16"/>
        <end position="30"/>
    </location>
</feature>
<evidence type="ECO:0000313" key="3">
    <source>
        <dbReference type="Proteomes" id="UP001321473"/>
    </source>
</evidence>
<comment type="caution">
    <text evidence="2">The sequence shown here is derived from an EMBL/GenBank/DDBJ whole genome shotgun (WGS) entry which is preliminary data.</text>
</comment>
<reference evidence="2 3" key="1">
    <citation type="journal article" date="2023" name="Arcadia Sci">
        <title>De novo assembly of a long-read Amblyomma americanum tick genome.</title>
        <authorList>
            <person name="Chou S."/>
            <person name="Poskanzer K.E."/>
            <person name="Rollins M."/>
            <person name="Thuy-Boun P.S."/>
        </authorList>
    </citation>
    <scope>NUCLEOTIDE SEQUENCE [LARGE SCALE GENOMIC DNA]</scope>
    <source>
        <strain evidence="2">F_SG_1</strain>
        <tissue evidence="2">Salivary glands</tissue>
    </source>
</reference>
<sequence>MATGERRKSGSNRSIQEPELKKAQRSDSRTRAKLAAAVCLYTGVNAGKEAQNSPTTACVVYTMNNGPADKGHAAVEPCEAPPPA</sequence>
<evidence type="ECO:0000256" key="1">
    <source>
        <dbReference type="SAM" id="MobiDB-lite"/>
    </source>
</evidence>
<dbReference type="EMBL" id="JARKHS020016000">
    <property type="protein sequence ID" value="KAK8773980.1"/>
    <property type="molecule type" value="Genomic_DNA"/>
</dbReference>
<name>A0AAQ4EH22_AMBAM</name>
<accession>A0AAQ4EH22</accession>
<proteinExistence type="predicted"/>
<feature type="region of interest" description="Disordered" evidence="1">
    <location>
        <begin position="1"/>
        <end position="30"/>
    </location>
</feature>
<dbReference type="Proteomes" id="UP001321473">
    <property type="component" value="Unassembled WGS sequence"/>
</dbReference>
<evidence type="ECO:0000313" key="2">
    <source>
        <dbReference type="EMBL" id="KAK8773980.1"/>
    </source>
</evidence>